<dbReference type="EMBL" id="JBEPNW010000002">
    <property type="protein sequence ID" value="MET3868315.1"/>
    <property type="molecule type" value="Genomic_DNA"/>
</dbReference>
<proteinExistence type="predicted"/>
<reference evidence="1 2" key="1">
    <citation type="submission" date="2024-06" db="EMBL/GenBank/DDBJ databases">
        <title>Genomics of switchgrass bacterial isolates.</title>
        <authorList>
            <person name="Shade A."/>
        </authorList>
    </citation>
    <scope>NUCLEOTIDE SEQUENCE [LARGE SCALE GENOMIC DNA]</scope>
    <source>
        <strain evidence="1 2">PvP084</strain>
    </source>
</reference>
<evidence type="ECO:0000313" key="1">
    <source>
        <dbReference type="EMBL" id="MET3868315.1"/>
    </source>
</evidence>
<evidence type="ECO:0000313" key="2">
    <source>
        <dbReference type="Proteomes" id="UP001549119"/>
    </source>
</evidence>
<protein>
    <recommendedName>
        <fullName evidence="3">Helix-turn-helix domain-containing protein</fullName>
    </recommendedName>
</protein>
<gene>
    <name evidence="1" type="ORF">ABIC20_005624</name>
</gene>
<organism evidence="1 2">
    <name type="scientific">Methylobacterium radiotolerans</name>
    <dbReference type="NCBI Taxonomy" id="31998"/>
    <lineage>
        <taxon>Bacteria</taxon>
        <taxon>Pseudomonadati</taxon>
        <taxon>Pseudomonadota</taxon>
        <taxon>Alphaproteobacteria</taxon>
        <taxon>Hyphomicrobiales</taxon>
        <taxon>Methylobacteriaceae</taxon>
        <taxon>Methylobacterium</taxon>
    </lineage>
</organism>
<sequence length="106" mass="12142">MWNRRRVALWMIGAWREGRRPAYQGALSTVRSALDWPALFLPRVDPGHEEAHDLLMLFLWSQAEGASFRDLCVRRGKSRSTAMRRVNWALDRIVAGLNADHAQAAE</sequence>
<dbReference type="Proteomes" id="UP001549119">
    <property type="component" value="Unassembled WGS sequence"/>
</dbReference>
<comment type="caution">
    <text evidence="1">The sequence shown here is derived from an EMBL/GenBank/DDBJ whole genome shotgun (WGS) entry which is preliminary data.</text>
</comment>
<accession>A0ABV2NP89</accession>
<dbReference type="RefSeq" id="WP_209650463.1">
    <property type="nucleotide sequence ID" value="NZ_JBEPNV010000001.1"/>
</dbReference>
<keyword evidence="2" id="KW-1185">Reference proteome</keyword>
<evidence type="ECO:0008006" key="3">
    <source>
        <dbReference type="Google" id="ProtNLM"/>
    </source>
</evidence>
<name>A0ABV2NP89_9HYPH</name>